<evidence type="ECO:0000256" key="1">
    <source>
        <dbReference type="SAM" id="Coils"/>
    </source>
</evidence>
<organism evidence="3 4">
    <name type="scientific">Salinimicrobium tongyeongense</name>
    <dbReference type="NCBI Taxonomy" id="2809707"/>
    <lineage>
        <taxon>Bacteria</taxon>
        <taxon>Pseudomonadati</taxon>
        <taxon>Bacteroidota</taxon>
        <taxon>Flavobacteriia</taxon>
        <taxon>Flavobacteriales</taxon>
        <taxon>Flavobacteriaceae</taxon>
        <taxon>Salinimicrobium</taxon>
    </lineage>
</organism>
<dbReference type="EMBL" id="CP069620">
    <property type="protein sequence ID" value="UZH56113.1"/>
    <property type="molecule type" value="Genomic_DNA"/>
</dbReference>
<evidence type="ECO:0000313" key="4">
    <source>
        <dbReference type="Proteomes" id="UP001163981"/>
    </source>
</evidence>
<evidence type="ECO:0000256" key="2">
    <source>
        <dbReference type="SAM" id="SignalP"/>
    </source>
</evidence>
<keyword evidence="1" id="KW-0175">Coiled coil</keyword>
<keyword evidence="2" id="KW-0732">Signal</keyword>
<feature type="coiled-coil region" evidence="1">
    <location>
        <begin position="20"/>
        <end position="66"/>
    </location>
</feature>
<dbReference type="Proteomes" id="UP001163981">
    <property type="component" value="Chromosome"/>
</dbReference>
<name>A0ABY6NUE4_9FLAO</name>
<reference evidence="3" key="1">
    <citation type="submission" date="2021-02" db="EMBL/GenBank/DDBJ databases">
        <title>Salinimicrobium sp. nov. isolated from seawater in Tongyeong, Republic of Korea.</title>
        <authorList>
            <person name="Lee S.-J."/>
        </authorList>
    </citation>
    <scope>NUCLEOTIDE SEQUENCE</scope>
    <source>
        <strain evidence="3">HN-2-9-2</strain>
    </source>
</reference>
<feature type="signal peptide" evidence="2">
    <location>
        <begin position="1"/>
        <end position="22"/>
    </location>
</feature>
<sequence>MKKNIFLMLLIFCSVVVNPAVAQEQTNSEKIEQLEQQKEQIIAEEKQELKKEVEAINRRAEAKEIDWEEAEKLKSEAARKRAMNIQNRVAIIDNQIALLTREESRDEWSWGEAEEMEDQEDDNWFDKSRYSRTSTHLVMAVGFNNALADGQSVNDSDFKVGGSRFFEIGMAWRTRVFEKSNFMRLRYGFSFQFNGLKPTDNRYFVEDEGEIGLEEFPLELDKSKFRMDHLVFPVHFEFGPSKKVESPRSVWFSTRNQFKIGLGGYAGVNLGERQKLKYEEDGEKVKEKLKGDYNTNDFIYGLSGYVGLGGTALYVKYDLNTIFKDQATDLHNISVGLRFDVN</sequence>
<feature type="chain" id="PRO_5045975859" description="Outer membrane protein beta-barrel domain-containing protein" evidence="2">
    <location>
        <begin position="23"/>
        <end position="342"/>
    </location>
</feature>
<protein>
    <recommendedName>
        <fullName evidence="5">Outer membrane protein beta-barrel domain-containing protein</fullName>
    </recommendedName>
</protein>
<dbReference type="RefSeq" id="WP_265164549.1">
    <property type="nucleotide sequence ID" value="NZ_CP069620.1"/>
</dbReference>
<keyword evidence="4" id="KW-1185">Reference proteome</keyword>
<proteinExistence type="predicted"/>
<gene>
    <name evidence="3" type="ORF">JRG66_04400</name>
</gene>
<evidence type="ECO:0008006" key="5">
    <source>
        <dbReference type="Google" id="ProtNLM"/>
    </source>
</evidence>
<accession>A0ABY6NUE4</accession>
<evidence type="ECO:0000313" key="3">
    <source>
        <dbReference type="EMBL" id="UZH56113.1"/>
    </source>
</evidence>